<gene>
    <name evidence="2" type="ORF">VST7929_02792</name>
</gene>
<evidence type="ECO:0000259" key="1">
    <source>
        <dbReference type="Pfam" id="PF14062"/>
    </source>
</evidence>
<organism evidence="2 3">
    <name type="scientific">Vibrio stylophorae</name>
    <dbReference type="NCBI Taxonomy" id="659351"/>
    <lineage>
        <taxon>Bacteria</taxon>
        <taxon>Pseudomonadati</taxon>
        <taxon>Pseudomonadota</taxon>
        <taxon>Gammaproteobacteria</taxon>
        <taxon>Vibrionales</taxon>
        <taxon>Vibrionaceae</taxon>
        <taxon>Vibrio</taxon>
    </lineage>
</organism>
<feature type="domain" description="DUF4253" evidence="1">
    <location>
        <begin position="132"/>
        <end position="238"/>
    </location>
</feature>
<protein>
    <recommendedName>
        <fullName evidence="1">DUF4253 domain-containing protein</fullName>
    </recommendedName>
</protein>
<sequence>MELTLTSQTAHPRLQKAGDHLPFDYEVVPGRGAITRYFELRKKRNRVPLILGNTRDMQLLLENSYSRAHDFVQTKALAQALNLTMWFDQQAATDRDYYRAPRGSWPNHNFDKLDFSIHQDILAGNPKYQVVIGQLPLKQAWQACGFLNYGGWARCPAPEVHMALFCHWQAQYGAQVAAMTGDIIEVSVANPPKTPQQAMILAHEQFIYCPDIVHQGVGTLENLAASLLNSPVWYFWWDMSRADDLL</sequence>
<keyword evidence="3" id="KW-1185">Reference proteome</keyword>
<dbReference type="EMBL" id="CAKLDI010000002">
    <property type="protein sequence ID" value="CAH0535131.1"/>
    <property type="molecule type" value="Genomic_DNA"/>
</dbReference>
<evidence type="ECO:0000313" key="2">
    <source>
        <dbReference type="EMBL" id="CAH0535131.1"/>
    </source>
</evidence>
<dbReference type="Pfam" id="PF14062">
    <property type="entry name" value="DUF4253"/>
    <property type="match status" value="1"/>
</dbReference>
<reference evidence="2" key="1">
    <citation type="submission" date="2021-11" db="EMBL/GenBank/DDBJ databases">
        <authorList>
            <person name="Rodrigo-Torres L."/>
            <person name="Arahal R. D."/>
            <person name="Lucena T."/>
        </authorList>
    </citation>
    <scope>NUCLEOTIDE SEQUENCE</scope>
    <source>
        <strain evidence="2">CECT 7929</strain>
    </source>
</reference>
<evidence type="ECO:0000313" key="3">
    <source>
        <dbReference type="Proteomes" id="UP000838672"/>
    </source>
</evidence>
<comment type="caution">
    <text evidence="2">The sequence shown here is derived from an EMBL/GenBank/DDBJ whole genome shotgun (WGS) entry which is preliminary data.</text>
</comment>
<dbReference type="InterPro" id="IPR025349">
    <property type="entry name" value="DUF4253"/>
</dbReference>
<dbReference type="RefSeq" id="WP_237467991.1">
    <property type="nucleotide sequence ID" value="NZ_CAKLDI010000002.1"/>
</dbReference>
<name>A0ABN8DVJ3_9VIBR</name>
<proteinExistence type="predicted"/>
<accession>A0ABN8DVJ3</accession>
<dbReference type="Proteomes" id="UP000838672">
    <property type="component" value="Unassembled WGS sequence"/>
</dbReference>